<name>A0A3E2MYD6_MYCMR</name>
<dbReference type="EMBL" id="PEDF01000048">
    <property type="protein sequence ID" value="RFZ43899.1"/>
    <property type="molecule type" value="Genomic_DNA"/>
</dbReference>
<reference evidence="1 2" key="1">
    <citation type="journal article" date="2018" name="Sci. Rep.">
        <title>Extensive genomic diversity among Mycobacterium marinum strains revealed by whole genome sequencing.</title>
        <authorList>
            <person name="Das S."/>
            <person name="Pettersson B.M."/>
            <person name="Behra P.R."/>
            <person name="Mallick A."/>
            <person name="Cheramie M."/>
            <person name="Ramesh M."/>
            <person name="Shirreff L."/>
            <person name="DuCote T."/>
            <person name="Dasgupta S."/>
            <person name="Ennis D.G."/>
            <person name="Kirsebom L.A."/>
        </authorList>
    </citation>
    <scope>NUCLEOTIDE SEQUENCE [LARGE SCALE GENOMIC DNA]</scope>
    <source>
        <strain evidence="1 2">Davis1</strain>
    </source>
</reference>
<gene>
    <name evidence="1" type="ORF">DAVIS_01851</name>
</gene>
<sequence>MICVHGVPASSFLSRRVVPALTQRGLRGPSDSTSPTLNTIIAVERFHRRRAMEPFAHRAVGERWLGLLRVPGAFESIMRLVSASSRVPIAEIACWKQLLFGDDGARAFLEIMR</sequence>
<accession>A0A3E2MYD6</accession>
<evidence type="ECO:0000313" key="1">
    <source>
        <dbReference type="EMBL" id="RFZ43899.1"/>
    </source>
</evidence>
<dbReference type="Proteomes" id="UP000257451">
    <property type="component" value="Unassembled WGS sequence"/>
</dbReference>
<organism evidence="1 2">
    <name type="scientific">Mycobacterium marinum</name>
    <dbReference type="NCBI Taxonomy" id="1781"/>
    <lineage>
        <taxon>Bacteria</taxon>
        <taxon>Bacillati</taxon>
        <taxon>Actinomycetota</taxon>
        <taxon>Actinomycetes</taxon>
        <taxon>Mycobacteriales</taxon>
        <taxon>Mycobacteriaceae</taxon>
        <taxon>Mycobacterium</taxon>
        <taxon>Mycobacterium ulcerans group</taxon>
    </lineage>
</organism>
<proteinExistence type="predicted"/>
<dbReference type="RefSeq" id="WP_051173378.1">
    <property type="nucleotide sequence ID" value="NZ_PEDD01000182.1"/>
</dbReference>
<dbReference type="AlphaFoldDB" id="A0A3E2MYD6"/>
<protein>
    <submittedName>
        <fullName evidence="1">Uncharacterized protein</fullName>
    </submittedName>
</protein>
<comment type="caution">
    <text evidence="1">The sequence shown here is derived from an EMBL/GenBank/DDBJ whole genome shotgun (WGS) entry which is preliminary data.</text>
</comment>
<evidence type="ECO:0000313" key="2">
    <source>
        <dbReference type="Proteomes" id="UP000257451"/>
    </source>
</evidence>